<evidence type="ECO:0000256" key="11">
    <source>
        <dbReference type="ARBA" id="ARBA00023316"/>
    </source>
</evidence>
<comment type="pathway">
    <text evidence="2">Cell wall biogenesis; peptidoglycan biosynthesis.</text>
</comment>
<evidence type="ECO:0000256" key="12">
    <source>
        <dbReference type="ARBA" id="ARBA00034000"/>
    </source>
</evidence>
<keyword evidence="5 17" id="KW-0121">Carboxypeptidase</keyword>
<dbReference type="Proteomes" id="UP000217545">
    <property type="component" value="Chromosome"/>
</dbReference>
<dbReference type="InterPro" id="IPR018044">
    <property type="entry name" value="Peptidase_S11"/>
</dbReference>
<gene>
    <name evidence="17" type="ORF">PhaeoP63_02677</name>
</gene>
<dbReference type="AlphaFoldDB" id="A0AAC9ZAB0"/>
<dbReference type="EC" id="3.4.16.4" evidence="4"/>
<dbReference type="SUPFAM" id="SSF56601">
    <property type="entry name" value="beta-lactamase/transpeptidase-like"/>
    <property type="match status" value="1"/>
</dbReference>
<dbReference type="InterPro" id="IPR037167">
    <property type="entry name" value="Peptidase_S11_C_sf"/>
</dbReference>
<dbReference type="PANTHER" id="PTHR21581">
    <property type="entry name" value="D-ALANYL-D-ALANINE CARBOXYPEPTIDASE"/>
    <property type="match status" value="1"/>
</dbReference>
<dbReference type="EMBL" id="CP010784">
    <property type="protein sequence ID" value="ATF06730.1"/>
    <property type="molecule type" value="Genomic_DNA"/>
</dbReference>
<dbReference type="SMART" id="SM00936">
    <property type="entry name" value="PBP5_C"/>
    <property type="match status" value="1"/>
</dbReference>
<dbReference type="PANTHER" id="PTHR21581:SF6">
    <property type="entry name" value="TRAFFICKING PROTEIN PARTICLE COMPLEX SUBUNIT 12"/>
    <property type="match status" value="1"/>
</dbReference>
<feature type="domain" description="Peptidase S11 D-Ala-D-Ala carboxypeptidase A C-terminal" evidence="16">
    <location>
        <begin position="305"/>
        <end position="395"/>
    </location>
</feature>
<dbReference type="GO" id="GO:0071555">
    <property type="term" value="P:cell wall organization"/>
    <property type="evidence" value="ECO:0007669"/>
    <property type="project" value="UniProtKB-KW"/>
</dbReference>
<dbReference type="GO" id="GO:0009002">
    <property type="term" value="F:serine-type D-Ala-D-Ala carboxypeptidase activity"/>
    <property type="evidence" value="ECO:0007669"/>
    <property type="project" value="UniProtKB-EC"/>
</dbReference>
<dbReference type="InterPro" id="IPR012907">
    <property type="entry name" value="Peptidase_S11_C"/>
</dbReference>
<keyword evidence="9" id="KW-0133">Cell shape</keyword>
<evidence type="ECO:0000256" key="7">
    <source>
        <dbReference type="ARBA" id="ARBA00022729"/>
    </source>
</evidence>
<evidence type="ECO:0000259" key="16">
    <source>
        <dbReference type="SMART" id="SM00936"/>
    </source>
</evidence>
<dbReference type="InterPro" id="IPR012338">
    <property type="entry name" value="Beta-lactam/transpept-like"/>
</dbReference>
<dbReference type="SUPFAM" id="SSF69189">
    <property type="entry name" value="Penicillin-binding protein associated domain"/>
    <property type="match status" value="1"/>
</dbReference>
<organism evidence="17 18">
    <name type="scientific">Phaeobacter gallaeciensis</name>
    <dbReference type="NCBI Taxonomy" id="60890"/>
    <lineage>
        <taxon>Bacteria</taxon>
        <taxon>Pseudomonadati</taxon>
        <taxon>Pseudomonadota</taxon>
        <taxon>Alphaproteobacteria</taxon>
        <taxon>Rhodobacterales</taxon>
        <taxon>Roseobacteraceae</taxon>
        <taxon>Phaeobacter</taxon>
    </lineage>
</organism>
<dbReference type="InterPro" id="IPR001967">
    <property type="entry name" value="Peptidase_S11_N"/>
</dbReference>
<evidence type="ECO:0000256" key="6">
    <source>
        <dbReference type="ARBA" id="ARBA00022670"/>
    </source>
</evidence>
<evidence type="ECO:0000256" key="13">
    <source>
        <dbReference type="PIRSR" id="PIRSR618044-1"/>
    </source>
</evidence>
<evidence type="ECO:0000256" key="4">
    <source>
        <dbReference type="ARBA" id="ARBA00012448"/>
    </source>
</evidence>
<dbReference type="Gene3D" id="3.40.710.10">
    <property type="entry name" value="DD-peptidase/beta-lactamase superfamily"/>
    <property type="match status" value="1"/>
</dbReference>
<evidence type="ECO:0000256" key="8">
    <source>
        <dbReference type="ARBA" id="ARBA00022801"/>
    </source>
</evidence>
<name>A0AAC9ZAB0_9RHOB</name>
<feature type="binding site" evidence="14">
    <location>
        <position position="255"/>
    </location>
    <ligand>
        <name>substrate</name>
    </ligand>
</feature>
<feature type="active site" description="Acyl-ester intermediate" evidence="13">
    <location>
        <position position="88"/>
    </location>
</feature>
<comment type="function">
    <text evidence="1">Removes C-terminal D-alanyl residues from sugar-peptide cell wall precursors.</text>
</comment>
<evidence type="ECO:0000256" key="5">
    <source>
        <dbReference type="ARBA" id="ARBA00022645"/>
    </source>
</evidence>
<protein>
    <recommendedName>
        <fullName evidence="4">serine-type D-Ala-D-Ala carboxypeptidase</fullName>
        <ecNumber evidence="4">3.4.16.4</ecNumber>
    </recommendedName>
</protein>
<evidence type="ECO:0000313" key="18">
    <source>
        <dbReference type="Proteomes" id="UP000217545"/>
    </source>
</evidence>
<dbReference type="Gene3D" id="2.60.410.10">
    <property type="entry name" value="D-Ala-D-Ala carboxypeptidase, C-terminal domain"/>
    <property type="match status" value="1"/>
</dbReference>
<dbReference type="InterPro" id="IPR015956">
    <property type="entry name" value="Peniciliin-bd_prot_C_sf"/>
</dbReference>
<evidence type="ECO:0000256" key="14">
    <source>
        <dbReference type="PIRSR" id="PIRSR618044-2"/>
    </source>
</evidence>
<keyword evidence="6" id="KW-0645">Protease</keyword>
<evidence type="ECO:0000256" key="3">
    <source>
        <dbReference type="ARBA" id="ARBA00007164"/>
    </source>
</evidence>
<keyword evidence="8 17" id="KW-0378">Hydrolase</keyword>
<reference evidence="17 18" key="1">
    <citation type="journal article" date="2017" name="Front. Microbiol.">
        <title>Phaeobacter piscinae sp. nov., a species of the Roseobacter group and potential aquaculture probiont.</title>
        <authorList>
            <person name="Sonnenschein E.C."/>
            <person name="Phippen C.B.W."/>
            <person name="Nielsen K.F."/>
            <person name="Mateiu R.V."/>
            <person name="Melchiorsen J."/>
            <person name="Gram L."/>
            <person name="Overmann J."/>
            <person name="Freese H.M."/>
        </authorList>
    </citation>
    <scope>NUCLEOTIDE SEQUENCE [LARGE SCALE GENOMIC DNA]</scope>
    <source>
        <strain evidence="17 18">P63</strain>
    </source>
</reference>
<dbReference type="PRINTS" id="PR00725">
    <property type="entry name" value="DADACBPTASE1"/>
</dbReference>
<proteinExistence type="inferred from homology"/>
<feature type="active site" description="Proton acceptor" evidence="13">
    <location>
        <position position="91"/>
    </location>
</feature>
<accession>A0AAC9ZAB0</accession>
<comment type="similarity">
    <text evidence="3 15">Belongs to the peptidase S11 family.</text>
</comment>
<feature type="active site" evidence="13">
    <location>
        <position position="148"/>
    </location>
</feature>
<evidence type="ECO:0000256" key="15">
    <source>
        <dbReference type="RuleBase" id="RU004016"/>
    </source>
</evidence>
<evidence type="ECO:0000313" key="17">
    <source>
        <dbReference type="EMBL" id="ATF06730.1"/>
    </source>
</evidence>
<evidence type="ECO:0000256" key="9">
    <source>
        <dbReference type="ARBA" id="ARBA00022960"/>
    </source>
</evidence>
<keyword evidence="11" id="KW-0961">Cell wall biogenesis/degradation</keyword>
<evidence type="ECO:0000256" key="2">
    <source>
        <dbReference type="ARBA" id="ARBA00004752"/>
    </source>
</evidence>
<dbReference type="GO" id="GO:0008360">
    <property type="term" value="P:regulation of cell shape"/>
    <property type="evidence" value="ECO:0007669"/>
    <property type="project" value="UniProtKB-KW"/>
</dbReference>
<dbReference type="Pfam" id="PF07943">
    <property type="entry name" value="PBP5_C"/>
    <property type="match status" value="1"/>
</dbReference>
<dbReference type="GO" id="GO:0009252">
    <property type="term" value="P:peptidoglycan biosynthetic process"/>
    <property type="evidence" value="ECO:0007669"/>
    <property type="project" value="UniProtKB-KW"/>
</dbReference>
<sequence>MPMRSPIDLACAALPDVTNRKDDLVMTFLPSPLRSALKLTCAAGLLVSLSALSAAAFDTRARAAYVLDQETDTVLLAKNADLALPPASMSKLMTLYVAFEAIRDGRLTLDERLPVSQHAMSYKGSTMFLNTQDRVRVEDLLRGIIVLSGNDACVVLAEALSPDGTEAGFARYMTKRAQEMGMENSTFANSNGWPAAGHRMSVEDLAILAEKLIEDFPQYYPLFAEREFEFDGRAPSNVRNRNPLLGLGIGADGLKTGHTSEAGYGLVGSAAQGDRRVIFVITGLDSTTARAEEAEALVNWSFRQFAKKTVAKAGVPVAEAEVWRGAEATVGLVPAEDLTVLLPALAGREITGEVVYTGPIDAPIEKGQKLAELVLQPDELPEVRLPLVAEKDIPTGGFPVRVKTAAEVLVKRFLSGPEASQ</sequence>
<evidence type="ECO:0000256" key="1">
    <source>
        <dbReference type="ARBA" id="ARBA00003217"/>
    </source>
</evidence>
<keyword evidence="7" id="KW-0732">Signal</keyword>
<dbReference type="GO" id="GO:0006508">
    <property type="term" value="P:proteolysis"/>
    <property type="evidence" value="ECO:0007669"/>
    <property type="project" value="UniProtKB-KW"/>
</dbReference>
<keyword evidence="10" id="KW-0573">Peptidoglycan synthesis</keyword>
<evidence type="ECO:0000256" key="10">
    <source>
        <dbReference type="ARBA" id="ARBA00022984"/>
    </source>
</evidence>
<comment type="catalytic activity">
    <reaction evidence="12">
        <text>Preferential cleavage: (Ac)2-L-Lys-D-Ala-|-D-Ala. Also transpeptidation of peptidyl-alanyl moieties that are N-acyl substituents of D-alanine.</text>
        <dbReference type="EC" id="3.4.16.4"/>
    </reaction>
</comment>
<dbReference type="Pfam" id="PF00768">
    <property type="entry name" value="Peptidase_S11"/>
    <property type="match status" value="1"/>
</dbReference>